<comment type="caution">
    <text evidence="2">The sequence shown here is derived from an EMBL/GenBank/DDBJ whole genome shotgun (WGS) entry which is preliminary data.</text>
</comment>
<sequence length="124" mass="14337">MDKHHKVNHRDAIMTILISSIAPQADVSLLSFEIFSLLCNIIIIRCLKMDKYHKIDRIDAIMVVPISSIAPQIGVSLVYLHLETNKMFRSLIEVYKFVVYGEVPEITKKSRENEETLQVTPRRK</sequence>
<keyword evidence="1" id="KW-0812">Transmembrane</keyword>
<evidence type="ECO:0000313" key="3">
    <source>
        <dbReference type="Proteomes" id="UP001371456"/>
    </source>
</evidence>
<dbReference type="AlphaFoldDB" id="A0AAN8UCB2"/>
<keyword evidence="3" id="KW-1185">Reference proteome</keyword>
<keyword evidence="1" id="KW-0472">Membrane</keyword>
<dbReference type="EMBL" id="JBANQN010000001">
    <property type="protein sequence ID" value="KAK6803441.1"/>
    <property type="molecule type" value="Genomic_DNA"/>
</dbReference>
<feature type="transmembrane region" description="Helical" evidence="1">
    <location>
        <begin position="59"/>
        <end position="82"/>
    </location>
</feature>
<keyword evidence="1" id="KW-1133">Transmembrane helix</keyword>
<name>A0AAN8UCB2_SOLBU</name>
<protein>
    <submittedName>
        <fullName evidence="2">Uncharacterized protein</fullName>
    </submittedName>
</protein>
<evidence type="ECO:0000256" key="1">
    <source>
        <dbReference type="SAM" id="Phobius"/>
    </source>
</evidence>
<proteinExistence type="predicted"/>
<gene>
    <name evidence="2" type="ORF">RDI58_001225</name>
</gene>
<accession>A0AAN8UCB2</accession>
<reference evidence="2 3" key="1">
    <citation type="submission" date="2024-02" db="EMBL/GenBank/DDBJ databases">
        <title>de novo genome assembly of Solanum bulbocastanum strain 11H21.</title>
        <authorList>
            <person name="Hosaka A.J."/>
        </authorList>
    </citation>
    <scope>NUCLEOTIDE SEQUENCE [LARGE SCALE GENOMIC DNA]</scope>
    <source>
        <tissue evidence="2">Young leaves</tissue>
    </source>
</reference>
<evidence type="ECO:0000313" key="2">
    <source>
        <dbReference type="EMBL" id="KAK6803441.1"/>
    </source>
</evidence>
<organism evidence="2 3">
    <name type="scientific">Solanum bulbocastanum</name>
    <name type="common">Wild potato</name>
    <dbReference type="NCBI Taxonomy" id="147425"/>
    <lineage>
        <taxon>Eukaryota</taxon>
        <taxon>Viridiplantae</taxon>
        <taxon>Streptophyta</taxon>
        <taxon>Embryophyta</taxon>
        <taxon>Tracheophyta</taxon>
        <taxon>Spermatophyta</taxon>
        <taxon>Magnoliopsida</taxon>
        <taxon>eudicotyledons</taxon>
        <taxon>Gunneridae</taxon>
        <taxon>Pentapetalae</taxon>
        <taxon>asterids</taxon>
        <taxon>lamiids</taxon>
        <taxon>Solanales</taxon>
        <taxon>Solanaceae</taxon>
        <taxon>Solanoideae</taxon>
        <taxon>Solaneae</taxon>
        <taxon>Solanum</taxon>
    </lineage>
</organism>
<feature type="transmembrane region" description="Helical" evidence="1">
    <location>
        <begin position="27"/>
        <end position="47"/>
    </location>
</feature>
<dbReference type="Proteomes" id="UP001371456">
    <property type="component" value="Unassembled WGS sequence"/>
</dbReference>